<feature type="compositionally biased region" description="Low complexity" evidence="2">
    <location>
        <begin position="168"/>
        <end position="179"/>
    </location>
</feature>
<organism evidence="4 5">
    <name type="scientific">Blomia tropicalis</name>
    <name type="common">Mite</name>
    <dbReference type="NCBI Taxonomy" id="40697"/>
    <lineage>
        <taxon>Eukaryota</taxon>
        <taxon>Metazoa</taxon>
        <taxon>Ecdysozoa</taxon>
        <taxon>Arthropoda</taxon>
        <taxon>Chelicerata</taxon>
        <taxon>Arachnida</taxon>
        <taxon>Acari</taxon>
        <taxon>Acariformes</taxon>
        <taxon>Sarcoptiformes</taxon>
        <taxon>Astigmata</taxon>
        <taxon>Glycyphagoidea</taxon>
        <taxon>Echimyopodidae</taxon>
        <taxon>Blomia</taxon>
    </lineage>
</organism>
<dbReference type="EMBL" id="JAPWDV010000001">
    <property type="protein sequence ID" value="KAJ6222159.1"/>
    <property type="molecule type" value="Genomic_DNA"/>
</dbReference>
<sequence length="357" mass="41594">MYIKQWERRYRQLEGIDDCSRRKSYMLEQYEDWFHTARSILDLDVAYMNSKEYNKFNLENYDPIYQFETDDMLLNMDDSYDNYDFECENGFLQFETIALDPSIDFNKDIISTLKGNNIMFRNGKLDNPTKKEKGSDREKSKEKQSKKSQKNNSQQSSELHKSVKDGNKNNVSPSKSIPKSPRKSQIVKSQRTRIPSTRRQWYICEFPGCSYQSDRNFNFLRHKRTHGKQKNEDTNCNKRIHNGLASPFQLNNVCNNLIESNQDFIGTEMNSINDLEHLSSPSDIMCQSDVSSIGTNDILNDANRITSSAIPINHTEAEQTFSLATDDFLDRNEINNLGHVLCENHFPNLGMEQTITF</sequence>
<feature type="compositionally biased region" description="Basic and acidic residues" evidence="2">
    <location>
        <begin position="123"/>
        <end position="145"/>
    </location>
</feature>
<reference evidence="4" key="1">
    <citation type="submission" date="2022-12" db="EMBL/GenBank/DDBJ databases">
        <title>Genome assemblies of Blomia tropicalis.</title>
        <authorList>
            <person name="Cui Y."/>
        </authorList>
    </citation>
    <scope>NUCLEOTIDE SEQUENCE</scope>
    <source>
        <tissue evidence="4">Adult mites</tissue>
    </source>
</reference>
<comment type="caution">
    <text evidence="4">The sequence shown here is derived from an EMBL/GenBank/DDBJ whole genome shotgun (WGS) entry which is preliminary data.</text>
</comment>
<protein>
    <recommendedName>
        <fullName evidence="3">C2H2-type domain-containing protein</fullName>
    </recommendedName>
</protein>
<keyword evidence="1" id="KW-0479">Metal-binding</keyword>
<name>A0A9Q0RPU9_BLOTA</name>
<gene>
    <name evidence="4" type="ORF">RDWZM_000704</name>
</gene>
<evidence type="ECO:0000313" key="4">
    <source>
        <dbReference type="EMBL" id="KAJ6222159.1"/>
    </source>
</evidence>
<dbReference type="InterPro" id="IPR013087">
    <property type="entry name" value="Znf_C2H2_type"/>
</dbReference>
<dbReference type="GO" id="GO:0008270">
    <property type="term" value="F:zinc ion binding"/>
    <property type="evidence" value="ECO:0007669"/>
    <property type="project" value="UniProtKB-KW"/>
</dbReference>
<dbReference type="PROSITE" id="PS50157">
    <property type="entry name" value="ZINC_FINGER_C2H2_2"/>
    <property type="match status" value="1"/>
</dbReference>
<dbReference type="AlphaFoldDB" id="A0A9Q0RPU9"/>
<keyword evidence="1" id="KW-0862">Zinc</keyword>
<evidence type="ECO:0000256" key="1">
    <source>
        <dbReference type="PROSITE-ProRule" id="PRU00042"/>
    </source>
</evidence>
<keyword evidence="5" id="KW-1185">Reference proteome</keyword>
<proteinExistence type="predicted"/>
<feature type="domain" description="C2H2-type" evidence="3">
    <location>
        <begin position="202"/>
        <end position="231"/>
    </location>
</feature>
<accession>A0A9Q0RPU9</accession>
<keyword evidence="1" id="KW-0863">Zinc-finger</keyword>
<evidence type="ECO:0000259" key="3">
    <source>
        <dbReference type="PROSITE" id="PS50157"/>
    </source>
</evidence>
<evidence type="ECO:0000256" key="2">
    <source>
        <dbReference type="SAM" id="MobiDB-lite"/>
    </source>
</evidence>
<feature type="compositionally biased region" description="Basic and acidic residues" evidence="2">
    <location>
        <begin position="158"/>
        <end position="167"/>
    </location>
</feature>
<dbReference type="Proteomes" id="UP001142055">
    <property type="component" value="Chromosome 1"/>
</dbReference>
<feature type="region of interest" description="Disordered" evidence="2">
    <location>
        <begin position="121"/>
        <end position="193"/>
    </location>
</feature>
<evidence type="ECO:0000313" key="5">
    <source>
        <dbReference type="Proteomes" id="UP001142055"/>
    </source>
</evidence>